<feature type="domain" description="DUF6546" evidence="1">
    <location>
        <begin position="17"/>
        <end position="241"/>
    </location>
</feature>
<accession>A0A9W4XPY8</accession>
<comment type="caution">
    <text evidence="2">The sequence shown here is derived from an EMBL/GenBank/DDBJ whole genome shotgun (WGS) entry which is preliminary data.</text>
</comment>
<dbReference type="OrthoDB" id="3771697at2759"/>
<name>A0A9W4XPY8_9PLEO</name>
<protein>
    <recommendedName>
        <fullName evidence="1">DUF6546 domain-containing protein</fullName>
    </recommendedName>
</protein>
<sequence length="263" mass="30275">MDFDERWTNKVFPFLNPNTLKRMTLFEDSTEAHDPCNKLYIWGLIALFFTNYQIGDPEPAWVSNYQNIRKPRTVSAQLARALAEASLGLEHLSISFMTDARIFWTSLREDWVWEQLQTLALTSQDLQPDVDSSKIKDVLCSAARAAKKMPKLQTMEIWNGGKGYAALFRYSIERGRRQAGISWKANWHFELEGLVVKEWQDVADANDVGYLKTESELLMLTPSQIRSHGEAILILELKIEVACPVSIQQMHREHTEMEHLLSS</sequence>
<organism evidence="2 3">
    <name type="scientific">Periconia digitata</name>
    <dbReference type="NCBI Taxonomy" id="1303443"/>
    <lineage>
        <taxon>Eukaryota</taxon>
        <taxon>Fungi</taxon>
        <taxon>Dikarya</taxon>
        <taxon>Ascomycota</taxon>
        <taxon>Pezizomycotina</taxon>
        <taxon>Dothideomycetes</taxon>
        <taxon>Pleosporomycetidae</taxon>
        <taxon>Pleosporales</taxon>
        <taxon>Massarineae</taxon>
        <taxon>Periconiaceae</taxon>
        <taxon>Periconia</taxon>
    </lineage>
</organism>
<dbReference type="Proteomes" id="UP001152607">
    <property type="component" value="Unassembled WGS sequence"/>
</dbReference>
<dbReference type="EMBL" id="CAOQHR010000010">
    <property type="protein sequence ID" value="CAI6339979.1"/>
    <property type="molecule type" value="Genomic_DNA"/>
</dbReference>
<dbReference type="InterPro" id="IPR046676">
    <property type="entry name" value="DUF6546"/>
</dbReference>
<keyword evidence="3" id="KW-1185">Reference proteome</keyword>
<evidence type="ECO:0000259" key="1">
    <source>
        <dbReference type="Pfam" id="PF20183"/>
    </source>
</evidence>
<proteinExistence type="predicted"/>
<evidence type="ECO:0000313" key="3">
    <source>
        <dbReference type="Proteomes" id="UP001152607"/>
    </source>
</evidence>
<dbReference type="AlphaFoldDB" id="A0A9W4XPY8"/>
<reference evidence="2" key="1">
    <citation type="submission" date="2023-01" db="EMBL/GenBank/DDBJ databases">
        <authorList>
            <person name="Van Ghelder C."/>
            <person name="Rancurel C."/>
        </authorList>
    </citation>
    <scope>NUCLEOTIDE SEQUENCE</scope>
    <source>
        <strain evidence="2">CNCM I-4278</strain>
    </source>
</reference>
<evidence type="ECO:0000313" key="2">
    <source>
        <dbReference type="EMBL" id="CAI6339979.1"/>
    </source>
</evidence>
<gene>
    <name evidence="2" type="ORF">PDIGIT_LOCUS13145</name>
</gene>
<dbReference type="Pfam" id="PF20183">
    <property type="entry name" value="DUF6546"/>
    <property type="match status" value="1"/>
</dbReference>